<evidence type="ECO:0000313" key="4">
    <source>
        <dbReference type="Proteomes" id="UP000034444"/>
    </source>
</evidence>
<keyword evidence="1" id="KW-0812">Transmembrane</keyword>
<gene>
    <name evidence="3" type="ORF">YH65_11035</name>
</gene>
<sequence length="353" mass="41745">MIYYVVGKPRSGKTYWAVNMINNLVKSKSDDFDQIYTNIGGFKYDQFENVKKLDYEWFFDTWVRDLHDYFKKAKREHDDYDHHIVEKVRQDGFYRSIFFCDEAQEYLSRDLAHIRWLFSYQGHLGFNFYFITQALGLIKPKYKYTIEYVVSPVASSFKLSNKYSKYNYYATTRMLRSDKYMSERLFFRKEIFDLYKSGDKIKHKSFLIPKLIMLAFLFGGLFAYYKFSMSAFAGDPVKVKSDNPDASKYQYSSAKKNDHAVPPARKVHKMSDAGDQLLRIRCYDSICSSKHFQDIPYPVLRKFFAADFTVVNSVQNMYSIDIYVTVSSRTLDMFVDFVAAKPTKDKKDMLSLH</sequence>
<keyword evidence="4" id="KW-1185">Reference proteome</keyword>
<feature type="transmembrane region" description="Helical" evidence="1">
    <location>
        <begin position="206"/>
        <end position="225"/>
    </location>
</feature>
<dbReference type="AlphaFoldDB" id="A0A7U4M2V5"/>
<reference evidence="4" key="2">
    <citation type="journal article" date="2017" name="Stand. Genomic Sci.">
        <title>Complete genome sequence of the sulfur-oxidizing chemolithoautotrophic Sulfurovum lithotrophicum 42BKTT.</title>
        <authorList>
            <person name="Jeon W."/>
            <person name="Priscilla L."/>
            <person name="Park G."/>
            <person name="Lee H."/>
            <person name="Lee N."/>
            <person name="Lee D."/>
            <person name="Kwon H."/>
            <person name="Ahn I."/>
            <person name="Lee C."/>
            <person name="Lee H."/>
            <person name="Ahn J."/>
        </authorList>
    </citation>
    <scope>NUCLEOTIDE SEQUENCE [LARGE SCALE GENOMIC DNA]</scope>
    <source>
        <strain evidence="4">ATCC BAA-797 / 42BKT</strain>
    </source>
</reference>
<keyword evidence="1" id="KW-1133">Transmembrane helix</keyword>
<dbReference type="RefSeq" id="WP_046551904.1">
    <property type="nucleotide sequence ID" value="NZ_CP011308.1"/>
</dbReference>
<feature type="domain" description="Zona occludens toxin N-terminal" evidence="2">
    <location>
        <begin position="1"/>
        <end position="197"/>
    </location>
</feature>
<proteinExistence type="predicted"/>
<dbReference type="Pfam" id="PF05707">
    <property type="entry name" value="Zot"/>
    <property type="match status" value="1"/>
</dbReference>
<organism evidence="3 4">
    <name type="scientific">Sulfurovum lithotrophicum</name>
    <dbReference type="NCBI Taxonomy" id="206403"/>
    <lineage>
        <taxon>Bacteria</taxon>
        <taxon>Pseudomonadati</taxon>
        <taxon>Campylobacterota</taxon>
        <taxon>Epsilonproteobacteria</taxon>
        <taxon>Campylobacterales</taxon>
        <taxon>Sulfurovaceae</taxon>
        <taxon>Sulfurovum</taxon>
    </lineage>
</organism>
<dbReference type="Gene3D" id="3.40.50.300">
    <property type="entry name" value="P-loop containing nucleotide triphosphate hydrolases"/>
    <property type="match status" value="1"/>
</dbReference>
<evidence type="ECO:0000313" key="3">
    <source>
        <dbReference type="EMBL" id="AKF25855.1"/>
    </source>
</evidence>
<name>A0A7U4M2V5_9BACT</name>
<dbReference type="KEGG" id="slh:YH65_11035"/>
<dbReference type="InterPro" id="IPR027417">
    <property type="entry name" value="P-loop_NTPase"/>
</dbReference>
<dbReference type="SUPFAM" id="SSF52540">
    <property type="entry name" value="P-loop containing nucleoside triphosphate hydrolases"/>
    <property type="match status" value="1"/>
</dbReference>
<reference evidence="3 4" key="1">
    <citation type="submission" date="2015-04" db="EMBL/GenBank/DDBJ databases">
        <title>Complete genome sequence of Sulfurovum lithotrophicum ATCC BAA-797T.</title>
        <authorList>
            <person name="Ahn J."/>
            <person name="Park G."/>
            <person name="Jeon W."/>
            <person name="Jang Y."/>
            <person name="Jang M."/>
            <person name="Lee H."/>
            <person name="Lee H."/>
        </authorList>
    </citation>
    <scope>NUCLEOTIDE SEQUENCE [LARGE SCALE GENOMIC DNA]</scope>
    <source>
        <strain evidence="4">ATCC BAA-797 / 42BKT</strain>
    </source>
</reference>
<evidence type="ECO:0000259" key="2">
    <source>
        <dbReference type="Pfam" id="PF05707"/>
    </source>
</evidence>
<evidence type="ECO:0000256" key="1">
    <source>
        <dbReference type="SAM" id="Phobius"/>
    </source>
</evidence>
<protein>
    <recommendedName>
        <fullName evidence="2">Zona occludens toxin N-terminal domain-containing protein</fullName>
    </recommendedName>
</protein>
<accession>A0A7U4M2V5</accession>
<dbReference type="OrthoDB" id="9800070at2"/>
<keyword evidence="1" id="KW-0472">Membrane</keyword>
<dbReference type="Proteomes" id="UP000034444">
    <property type="component" value="Chromosome"/>
</dbReference>
<dbReference type="EMBL" id="CP011308">
    <property type="protein sequence ID" value="AKF25855.1"/>
    <property type="molecule type" value="Genomic_DNA"/>
</dbReference>
<dbReference type="InterPro" id="IPR008900">
    <property type="entry name" value="Zot_N"/>
</dbReference>